<name>A0A2W5FBA7_9HYPH</name>
<accession>A0A2W5FBA7</accession>
<evidence type="ECO:0000259" key="1">
    <source>
        <dbReference type="Pfam" id="PF07883"/>
    </source>
</evidence>
<comment type="caution">
    <text evidence="2">The sequence shown here is derived from an EMBL/GenBank/DDBJ whole genome shotgun (WGS) entry which is preliminary data.</text>
</comment>
<dbReference type="SUPFAM" id="SSF51182">
    <property type="entry name" value="RmlC-like cupins"/>
    <property type="match status" value="1"/>
</dbReference>
<dbReference type="Proteomes" id="UP000249769">
    <property type="component" value="Unassembled WGS sequence"/>
</dbReference>
<reference evidence="2 3" key="1">
    <citation type="submission" date="2017-08" db="EMBL/GenBank/DDBJ databases">
        <title>Infants hospitalized years apart are colonized by the same room-sourced microbial strains.</title>
        <authorList>
            <person name="Brooks B."/>
            <person name="Olm M.R."/>
            <person name="Firek B.A."/>
            <person name="Baker R."/>
            <person name="Thomas B.C."/>
            <person name="Morowitz M.J."/>
            <person name="Banfield J.F."/>
        </authorList>
    </citation>
    <scope>NUCLEOTIDE SEQUENCE [LARGE SCALE GENOMIC DNA]</scope>
    <source>
        <strain evidence="2">S2_009_000_R2_73</strain>
    </source>
</reference>
<evidence type="ECO:0000313" key="2">
    <source>
        <dbReference type="EMBL" id="PZP53385.1"/>
    </source>
</evidence>
<dbReference type="Pfam" id="PF07883">
    <property type="entry name" value="Cupin_2"/>
    <property type="match status" value="1"/>
</dbReference>
<dbReference type="Gene3D" id="2.60.120.10">
    <property type="entry name" value="Jelly Rolls"/>
    <property type="match status" value="1"/>
</dbReference>
<dbReference type="InterPro" id="IPR014710">
    <property type="entry name" value="RmlC-like_jellyroll"/>
</dbReference>
<dbReference type="InterPro" id="IPR011051">
    <property type="entry name" value="RmlC_Cupin_sf"/>
</dbReference>
<gene>
    <name evidence="2" type="ORF">DI595_03695</name>
</gene>
<evidence type="ECO:0000313" key="3">
    <source>
        <dbReference type="Proteomes" id="UP000249769"/>
    </source>
</evidence>
<dbReference type="AlphaFoldDB" id="A0A2W5FBA7"/>
<dbReference type="EMBL" id="QFOL01000019">
    <property type="protein sequence ID" value="PZP53385.1"/>
    <property type="molecule type" value="Genomic_DNA"/>
</dbReference>
<proteinExistence type="predicted"/>
<protein>
    <submittedName>
        <fullName evidence="2">Cupin</fullName>
    </submittedName>
</protein>
<feature type="domain" description="Cupin type-2" evidence="1">
    <location>
        <begin position="51"/>
        <end position="114"/>
    </location>
</feature>
<organism evidence="2 3">
    <name type="scientific">Agrobacterium fabrum</name>
    <dbReference type="NCBI Taxonomy" id="1176649"/>
    <lineage>
        <taxon>Bacteria</taxon>
        <taxon>Pseudomonadati</taxon>
        <taxon>Pseudomonadota</taxon>
        <taxon>Alphaproteobacteria</taxon>
        <taxon>Hyphomicrobiales</taxon>
        <taxon>Rhizobiaceae</taxon>
        <taxon>Rhizobium/Agrobacterium group</taxon>
        <taxon>Agrobacterium</taxon>
        <taxon>Agrobacterium tumefaciens complex</taxon>
    </lineage>
</organism>
<sequence>MSAGLFENIGFVKADQLIDGPITPGQNRKKALEAGPLWVGQCHVTALDAPSQWHHHQEFDSVMYMLSGRIRVDYGADGTDSFEIGKGDYAYFPRRAIHRCQIIEGGDDVHYVFVRLGEGETVVNVGGPGAFAPAPSSVSNERR</sequence>
<dbReference type="InterPro" id="IPR013096">
    <property type="entry name" value="Cupin_2"/>
</dbReference>